<accession>A0A0D2CWB9</accession>
<name>A0A0D2CWB9_9EURO</name>
<organism evidence="3 4">
    <name type="scientific">Cladophialophora immunda</name>
    <dbReference type="NCBI Taxonomy" id="569365"/>
    <lineage>
        <taxon>Eukaryota</taxon>
        <taxon>Fungi</taxon>
        <taxon>Dikarya</taxon>
        <taxon>Ascomycota</taxon>
        <taxon>Pezizomycotina</taxon>
        <taxon>Eurotiomycetes</taxon>
        <taxon>Chaetothyriomycetidae</taxon>
        <taxon>Chaetothyriales</taxon>
        <taxon>Herpotrichiellaceae</taxon>
        <taxon>Cladophialophora</taxon>
    </lineage>
</organism>
<feature type="region of interest" description="Disordered" evidence="1">
    <location>
        <begin position="1"/>
        <end position="27"/>
    </location>
</feature>
<dbReference type="EMBL" id="KN847040">
    <property type="protein sequence ID" value="KIW34165.1"/>
    <property type="molecule type" value="Genomic_DNA"/>
</dbReference>
<dbReference type="InterPro" id="IPR010730">
    <property type="entry name" value="HET"/>
</dbReference>
<dbReference type="OrthoDB" id="5135333at2759"/>
<feature type="domain" description="Heterokaryon incompatibility" evidence="2">
    <location>
        <begin position="274"/>
        <end position="434"/>
    </location>
</feature>
<protein>
    <recommendedName>
        <fullName evidence="2">Heterokaryon incompatibility domain-containing protein</fullName>
    </recommendedName>
</protein>
<evidence type="ECO:0000313" key="4">
    <source>
        <dbReference type="Proteomes" id="UP000054466"/>
    </source>
</evidence>
<dbReference type="PANTHER" id="PTHR33112:SF12">
    <property type="entry name" value="HETEROKARYON INCOMPATIBILITY DOMAIN-CONTAINING PROTEIN"/>
    <property type="match status" value="1"/>
</dbReference>
<feature type="compositionally biased region" description="Basic and acidic residues" evidence="1">
    <location>
        <begin position="13"/>
        <end position="27"/>
    </location>
</feature>
<evidence type="ECO:0000313" key="3">
    <source>
        <dbReference type="EMBL" id="KIW34165.1"/>
    </source>
</evidence>
<dbReference type="VEuPathDB" id="FungiDB:PV07_00960"/>
<dbReference type="Proteomes" id="UP000054466">
    <property type="component" value="Unassembled WGS sequence"/>
</dbReference>
<dbReference type="RefSeq" id="XP_016254381.1">
    <property type="nucleotide sequence ID" value="XM_016387453.1"/>
</dbReference>
<proteinExistence type="predicted"/>
<dbReference type="GeneID" id="27340154"/>
<keyword evidence="4" id="KW-1185">Reference proteome</keyword>
<gene>
    <name evidence="3" type="ORF">PV07_00960</name>
</gene>
<dbReference type="PANTHER" id="PTHR33112">
    <property type="entry name" value="DOMAIN PROTEIN, PUTATIVE-RELATED"/>
    <property type="match status" value="1"/>
</dbReference>
<dbReference type="STRING" id="569365.A0A0D2CWB9"/>
<evidence type="ECO:0000256" key="1">
    <source>
        <dbReference type="SAM" id="MobiDB-lite"/>
    </source>
</evidence>
<evidence type="ECO:0000259" key="2">
    <source>
        <dbReference type="Pfam" id="PF06985"/>
    </source>
</evidence>
<dbReference type="HOGENOM" id="CLU_366842_0_0_1"/>
<dbReference type="Pfam" id="PF06985">
    <property type="entry name" value="HET"/>
    <property type="match status" value="1"/>
</dbReference>
<feature type="compositionally biased region" description="Polar residues" evidence="1">
    <location>
        <begin position="1"/>
        <end position="12"/>
    </location>
</feature>
<reference evidence="3 4" key="1">
    <citation type="submission" date="2015-01" db="EMBL/GenBank/DDBJ databases">
        <title>The Genome Sequence of Cladophialophora immunda CBS83496.</title>
        <authorList>
            <consortium name="The Broad Institute Genomics Platform"/>
            <person name="Cuomo C."/>
            <person name="de Hoog S."/>
            <person name="Gorbushina A."/>
            <person name="Stielow B."/>
            <person name="Teixiera M."/>
            <person name="Abouelleil A."/>
            <person name="Chapman S.B."/>
            <person name="Priest M."/>
            <person name="Young S.K."/>
            <person name="Wortman J."/>
            <person name="Nusbaum C."/>
            <person name="Birren B."/>
        </authorList>
    </citation>
    <scope>NUCLEOTIDE SEQUENCE [LARGE SCALE GENOMIC DNA]</scope>
    <source>
        <strain evidence="3 4">CBS 83496</strain>
    </source>
</reference>
<dbReference type="AlphaFoldDB" id="A0A0D2CWB9"/>
<sequence>MDRISISTLPSRSRSEVLRTGPEEQCRSLEQPQKESEALCKACEALDFDVLFGQRRIRTFDEPSSYKDLRVHVNNVGAILRNRGCSFCKLLRFVIFEPNPFLPRENGDLICRRGKCPPEPIDWNLIDCYLVPFHTQLINRSGSFSREAAEKYATCLWLNLIHPTKPKLFEHYILHKGPKKSGCVGERTCYLKLNFDETNVDILKERPLLNGAKAHENGPNFDVIRKWLHICQKGHADTCNKREGTYSREMLHSFRVVDVESRRIVHADLAKDNYAALSYVWGADHHEYTNHLFDLEKTGEPPESTNPDWFCFPTKLPRTVEDALVVCKEIGVEYLWVDLFCIDQQNAQDKAIQIENMGYIYSNAVVTIVAASGGNCNSGLSGLRGRFHSEQPPFRRQALEKVKGRNITTTLSADMSRMLGEKVAWSKRGWTFQEGMLSRRCLVFADEDAIMLCRNGSFRDSCNIGTAAGGDLGDKIAFPQDQKTTLNLYICSSVHWEAAFSMLYYGHCVFQLTMRQFTRENDILNAFQGYLRIVQEASQMEFTFALPKQQILDGLCWVSLIPMEHSRLAEFPSWSWIAWRSSSLSSSSNTSNETEHEDEANACGMLRLFYPFVTFPMKTSRAREELQALIPGYRHLDCKIVKVIQDKGPHSEVTPKGLVLQYGANVSFEPGTDDRVLVLESEVASFRFGIVDAGPACPWPRVCIVTTDGRRYPQWCSDLDVATLAKPADPTYASWSWAFEQPVQCVLLKYWQTATATEQSYIRILAMPLDNRAGTREVRRTCALFLLPLPVWESGEPRLKTIYLA</sequence>